<evidence type="ECO:0000313" key="3">
    <source>
        <dbReference type="Proteomes" id="UP000664940"/>
    </source>
</evidence>
<keyword evidence="2" id="KW-0418">Kinase</keyword>
<dbReference type="Pfam" id="PF01712">
    <property type="entry name" value="dNK"/>
    <property type="match status" value="2"/>
</dbReference>
<dbReference type="InterPro" id="IPR027417">
    <property type="entry name" value="P-loop_NTPase"/>
</dbReference>
<dbReference type="InterPro" id="IPR031314">
    <property type="entry name" value="DNK_dom"/>
</dbReference>
<feature type="domain" description="Deoxynucleoside kinase" evidence="1">
    <location>
        <begin position="68"/>
        <end position="143"/>
    </location>
</feature>
<sequence length="146" mass="16910">MATPPKRSCPSPASSSEGTRIKKISIEGNIGAGKTTFVNILKQVCEDWEVVPEPVARWCNVQSTQDEFQKCLSRIYLRGRSEEQDIPLEYLEKLHYKHESWLLHRTLKTNFDYLQEVPILTLDVNEDFKDKHDSLVEEVKEFLSTL</sequence>
<evidence type="ECO:0000313" key="2">
    <source>
        <dbReference type="EMBL" id="KAF6129628.1"/>
    </source>
</evidence>
<protein>
    <submittedName>
        <fullName evidence="2">Deoxycytidine kinase</fullName>
    </submittedName>
</protein>
<dbReference type="InterPro" id="IPR050566">
    <property type="entry name" value="Deoxyribonucleoside_kinase"/>
</dbReference>
<reference evidence="2 3" key="1">
    <citation type="journal article" date="2020" name="Nature">
        <title>Six reference-quality genomes reveal evolution of bat adaptations.</title>
        <authorList>
            <person name="Jebb D."/>
            <person name="Huang Z."/>
            <person name="Pippel M."/>
            <person name="Hughes G.M."/>
            <person name="Lavrichenko K."/>
            <person name="Devanna P."/>
            <person name="Winkler S."/>
            <person name="Jermiin L.S."/>
            <person name="Skirmuntt E.C."/>
            <person name="Katzourakis A."/>
            <person name="Burkitt-Gray L."/>
            <person name="Ray D.A."/>
            <person name="Sullivan K.A.M."/>
            <person name="Roscito J.G."/>
            <person name="Kirilenko B.M."/>
            <person name="Davalos L.M."/>
            <person name="Corthals A.P."/>
            <person name="Power M.L."/>
            <person name="Jones G."/>
            <person name="Ransome R.D."/>
            <person name="Dechmann D.K.N."/>
            <person name="Locatelli A.G."/>
            <person name="Puechmaille S.J."/>
            <person name="Fedrigo O."/>
            <person name="Jarvis E.D."/>
            <person name="Hiller M."/>
            <person name="Vernes S.C."/>
            <person name="Myers E.W."/>
            <person name="Teeling E.C."/>
        </authorList>
    </citation>
    <scope>NUCLEOTIDE SEQUENCE [LARGE SCALE GENOMIC DNA]</scope>
    <source>
        <strain evidence="2">Bat1K_MPI-CBG_1</strain>
    </source>
</reference>
<dbReference type="EMBL" id="JABVXQ010000001">
    <property type="protein sequence ID" value="KAF6129628.1"/>
    <property type="molecule type" value="Genomic_DNA"/>
</dbReference>
<keyword evidence="2" id="KW-0808">Transferase</keyword>
<organism evidence="2 3">
    <name type="scientific">Phyllostomus discolor</name>
    <name type="common">pale spear-nosed bat</name>
    <dbReference type="NCBI Taxonomy" id="89673"/>
    <lineage>
        <taxon>Eukaryota</taxon>
        <taxon>Metazoa</taxon>
        <taxon>Chordata</taxon>
        <taxon>Craniata</taxon>
        <taxon>Vertebrata</taxon>
        <taxon>Euteleostomi</taxon>
        <taxon>Mammalia</taxon>
        <taxon>Eutheria</taxon>
        <taxon>Laurasiatheria</taxon>
        <taxon>Chiroptera</taxon>
        <taxon>Yangochiroptera</taxon>
        <taxon>Phyllostomidae</taxon>
        <taxon>Phyllostominae</taxon>
        <taxon>Phyllostomus</taxon>
    </lineage>
</organism>
<feature type="domain" description="Deoxynucleoside kinase" evidence="1">
    <location>
        <begin position="24"/>
        <end position="63"/>
    </location>
</feature>
<dbReference type="GO" id="GO:0004137">
    <property type="term" value="F:deoxycytidine kinase activity"/>
    <property type="evidence" value="ECO:0007669"/>
    <property type="project" value="TreeGrafter"/>
</dbReference>
<dbReference type="SUPFAM" id="SSF52540">
    <property type="entry name" value="P-loop containing nucleoside triphosphate hydrolases"/>
    <property type="match status" value="1"/>
</dbReference>
<dbReference type="PANTHER" id="PTHR10513">
    <property type="entry name" value="DEOXYNUCLEOSIDE KINASE"/>
    <property type="match status" value="1"/>
</dbReference>
<comment type="caution">
    <text evidence="2">The sequence shown here is derived from an EMBL/GenBank/DDBJ whole genome shotgun (WGS) entry which is preliminary data.</text>
</comment>
<dbReference type="GO" id="GO:0005739">
    <property type="term" value="C:mitochondrion"/>
    <property type="evidence" value="ECO:0007669"/>
    <property type="project" value="TreeGrafter"/>
</dbReference>
<dbReference type="GO" id="GO:1901135">
    <property type="term" value="P:carbohydrate derivative metabolic process"/>
    <property type="evidence" value="ECO:0007669"/>
    <property type="project" value="UniProtKB-ARBA"/>
</dbReference>
<dbReference type="AlphaFoldDB" id="A0A834BI71"/>
<proteinExistence type="predicted"/>
<dbReference type="Gene3D" id="3.40.50.300">
    <property type="entry name" value="P-loop containing nucleotide triphosphate hydrolases"/>
    <property type="match status" value="2"/>
</dbReference>
<name>A0A834BI71_9CHIR</name>
<evidence type="ECO:0000259" key="1">
    <source>
        <dbReference type="Pfam" id="PF01712"/>
    </source>
</evidence>
<accession>A0A834BI71</accession>
<dbReference type="Proteomes" id="UP000664940">
    <property type="component" value="Unassembled WGS sequence"/>
</dbReference>
<gene>
    <name evidence="2" type="ORF">HJG60_003648</name>
</gene>
<dbReference type="PANTHER" id="PTHR10513:SF19">
    <property type="entry name" value="DEOXYCYTIDINE KINASE"/>
    <property type="match status" value="1"/>
</dbReference>